<sequence>MGADPYAAPRLTSAMLVGALRRRVAAEGGFATILVKGDEISGVILVQTLEKGQESGLFERVPNLDGGYALMRCGPAPEEGPEAMTQYMARRRRSDPDLWVVELDVPEAERFAAETIC</sequence>
<organism evidence="2 3">
    <name type="scientific">Sphingobium rhizovicinum</name>
    <dbReference type="NCBI Taxonomy" id="432308"/>
    <lineage>
        <taxon>Bacteria</taxon>
        <taxon>Pseudomonadati</taxon>
        <taxon>Pseudomonadota</taxon>
        <taxon>Alphaproteobacteria</taxon>
        <taxon>Sphingomonadales</taxon>
        <taxon>Sphingomonadaceae</taxon>
        <taxon>Sphingobium</taxon>
    </lineage>
</organism>
<dbReference type="Proteomes" id="UP001595681">
    <property type="component" value="Unassembled WGS sequence"/>
</dbReference>
<dbReference type="PROSITE" id="PS50206">
    <property type="entry name" value="RHODANESE_3"/>
    <property type="match status" value="1"/>
</dbReference>
<dbReference type="Pfam" id="PF07372">
    <property type="entry name" value="DUF1491"/>
    <property type="match status" value="1"/>
</dbReference>
<reference evidence="3" key="1">
    <citation type="journal article" date="2019" name="Int. J. Syst. Evol. Microbiol.">
        <title>The Global Catalogue of Microorganisms (GCM) 10K type strain sequencing project: providing services to taxonomists for standard genome sequencing and annotation.</title>
        <authorList>
            <consortium name="The Broad Institute Genomics Platform"/>
            <consortium name="The Broad Institute Genome Sequencing Center for Infectious Disease"/>
            <person name="Wu L."/>
            <person name="Ma J."/>
        </authorList>
    </citation>
    <scope>NUCLEOTIDE SEQUENCE [LARGE SCALE GENOMIC DNA]</scope>
    <source>
        <strain evidence="3">CCM 7491</strain>
    </source>
</reference>
<gene>
    <name evidence="2" type="ORF">ACFOKF_18555</name>
</gene>
<dbReference type="RefSeq" id="WP_380797547.1">
    <property type="nucleotide sequence ID" value="NZ_JBHRVU010000004.1"/>
</dbReference>
<dbReference type="EMBL" id="JBHRVU010000004">
    <property type="protein sequence ID" value="MFC3443175.1"/>
    <property type="molecule type" value="Genomic_DNA"/>
</dbReference>
<evidence type="ECO:0000313" key="3">
    <source>
        <dbReference type="Proteomes" id="UP001595681"/>
    </source>
</evidence>
<evidence type="ECO:0000259" key="1">
    <source>
        <dbReference type="PROSITE" id="PS50206"/>
    </source>
</evidence>
<evidence type="ECO:0000313" key="2">
    <source>
        <dbReference type="EMBL" id="MFC3443175.1"/>
    </source>
</evidence>
<comment type="caution">
    <text evidence="2">The sequence shown here is derived from an EMBL/GenBank/DDBJ whole genome shotgun (WGS) entry which is preliminary data.</text>
</comment>
<feature type="domain" description="Rhodanese" evidence="1">
    <location>
        <begin position="58"/>
        <end position="79"/>
    </location>
</feature>
<dbReference type="InterPro" id="IPR001763">
    <property type="entry name" value="Rhodanese-like_dom"/>
</dbReference>
<proteinExistence type="predicted"/>
<keyword evidence="3" id="KW-1185">Reference proteome</keyword>
<accession>A0ABV7NIM4</accession>
<dbReference type="InterPro" id="IPR009964">
    <property type="entry name" value="DUF1491"/>
</dbReference>
<protein>
    <submittedName>
        <fullName evidence="2">DUF1491 family protein</fullName>
    </submittedName>
</protein>
<name>A0ABV7NIM4_9SPHN</name>
<dbReference type="Gene3D" id="3.40.1530.20">
    <property type="entry name" value="Protein of unknown function (DUF1491)"/>
    <property type="match status" value="1"/>
</dbReference>